<dbReference type="AlphaFoldDB" id="A0A0H4J068"/>
<accession>A0A0H4J068</accession>
<protein>
    <submittedName>
        <fullName evidence="1">Uncharacterized protein</fullName>
    </submittedName>
</protein>
<evidence type="ECO:0000313" key="1">
    <source>
        <dbReference type="EMBL" id="AKO65223.1"/>
    </source>
</evidence>
<name>A0A0H4J068_9PROT</name>
<sequence length="89" mass="10167">MTKIISVFCLLFSIIAFSMDFLFNAREAIHKGLDTVEINDCRYQSQQALNFLKFGAYSNKIVEDHLKQASSSKSIKKCHQYLKTCIGLI</sequence>
<proteinExistence type="predicted"/>
<evidence type="ECO:0000313" key="2">
    <source>
        <dbReference type="Proteomes" id="UP000066549"/>
    </source>
</evidence>
<organism evidence="1 2">
    <name type="scientific">Methylophilales bacterium MBRS-H7</name>
    <dbReference type="NCBI Taxonomy" id="1623450"/>
    <lineage>
        <taxon>Bacteria</taxon>
        <taxon>Pseudomonadati</taxon>
        <taxon>Pseudomonadota</taxon>
        <taxon>Betaproteobacteria</taxon>
        <taxon>Nitrosomonadales</taxon>
        <taxon>OM43 clade</taxon>
    </lineage>
</organism>
<keyword evidence="2" id="KW-1185">Reference proteome</keyword>
<dbReference type="EMBL" id="CP011002">
    <property type="protein sequence ID" value="AKO65223.1"/>
    <property type="molecule type" value="Genomic_DNA"/>
</dbReference>
<dbReference type="Proteomes" id="UP000066549">
    <property type="component" value="Chromosome"/>
</dbReference>
<reference evidence="1 2" key="1">
    <citation type="submission" date="2015-03" db="EMBL/GenBank/DDBJ databases">
        <title>Comparative analysis of the OM43 clade including a novel species from Red Sea uncovers genomic and metabolic diversity among marine methylotrophs.</title>
        <authorList>
            <person name="Jimenez-Infante F."/>
            <person name="Ngugi D.K."/>
            <person name="Vinu M."/>
            <person name="Alam I."/>
            <person name="Kamau A."/>
            <person name="Blom J."/>
            <person name="Bajic V.B."/>
            <person name="Stingl U."/>
        </authorList>
    </citation>
    <scope>NUCLEOTIDE SEQUENCE [LARGE SCALE GENOMIC DNA]</scope>
    <source>
        <strain evidence="1 2">MBRSH7</strain>
    </source>
</reference>
<gene>
    <name evidence="1" type="ORF">VI33_00135</name>
</gene>